<dbReference type="EMBL" id="BKCJ011679095">
    <property type="protein sequence ID" value="GFD46627.1"/>
    <property type="molecule type" value="Genomic_DNA"/>
</dbReference>
<name>A0A699WGZ2_TANCI</name>
<gene>
    <name evidence="1" type="ORF">Tci_918596</name>
</gene>
<reference evidence="1" key="1">
    <citation type="journal article" date="2019" name="Sci. Rep.">
        <title>Draft genome of Tanacetum cinerariifolium, the natural source of mosquito coil.</title>
        <authorList>
            <person name="Yamashiro T."/>
            <person name="Shiraishi A."/>
            <person name="Satake H."/>
            <person name="Nakayama K."/>
        </authorList>
    </citation>
    <scope>NUCLEOTIDE SEQUENCE</scope>
</reference>
<proteinExistence type="predicted"/>
<sequence>MSGTVAAARDTVGMILTMNLMIKNWNMAKLQQVSLDVDDSGPIFDTEPEQK</sequence>
<accession>A0A699WGZ2</accession>
<organism evidence="1">
    <name type="scientific">Tanacetum cinerariifolium</name>
    <name type="common">Dalmatian daisy</name>
    <name type="synonym">Chrysanthemum cinerariifolium</name>
    <dbReference type="NCBI Taxonomy" id="118510"/>
    <lineage>
        <taxon>Eukaryota</taxon>
        <taxon>Viridiplantae</taxon>
        <taxon>Streptophyta</taxon>
        <taxon>Embryophyta</taxon>
        <taxon>Tracheophyta</taxon>
        <taxon>Spermatophyta</taxon>
        <taxon>Magnoliopsida</taxon>
        <taxon>eudicotyledons</taxon>
        <taxon>Gunneridae</taxon>
        <taxon>Pentapetalae</taxon>
        <taxon>asterids</taxon>
        <taxon>campanulids</taxon>
        <taxon>Asterales</taxon>
        <taxon>Asteraceae</taxon>
        <taxon>Asteroideae</taxon>
        <taxon>Anthemideae</taxon>
        <taxon>Anthemidinae</taxon>
        <taxon>Tanacetum</taxon>
    </lineage>
</organism>
<dbReference type="AlphaFoldDB" id="A0A699WGZ2"/>
<protein>
    <submittedName>
        <fullName evidence="1">Uncharacterized protein</fullName>
    </submittedName>
</protein>
<feature type="non-terminal residue" evidence="1">
    <location>
        <position position="51"/>
    </location>
</feature>
<evidence type="ECO:0000313" key="1">
    <source>
        <dbReference type="EMBL" id="GFD46627.1"/>
    </source>
</evidence>
<comment type="caution">
    <text evidence="1">The sequence shown here is derived from an EMBL/GenBank/DDBJ whole genome shotgun (WGS) entry which is preliminary data.</text>
</comment>